<feature type="domain" description="Integrase catalytic" evidence="2">
    <location>
        <begin position="1"/>
        <end position="49"/>
    </location>
</feature>
<gene>
    <name evidence="3" type="ORF">G3576_29385</name>
</gene>
<accession>A0A6M1LVY6</accession>
<keyword evidence="4" id="KW-1185">Reference proteome</keyword>
<dbReference type="EMBL" id="JAAIKB010000025">
    <property type="protein sequence ID" value="NGM24142.1"/>
    <property type="molecule type" value="Genomic_DNA"/>
</dbReference>
<comment type="caution">
    <text evidence="3">The sequence shown here is derived from an EMBL/GenBank/DDBJ whole genome shotgun (WGS) entry which is preliminary data.</text>
</comment>
<dbReference type="Proteomes" id="UP000475385">
    <property type="component" value="Unassembled WGS sequence"/>
</dbReference>
<evidence type="ECO:0000259" key="2">
    <source>
        <dbReference type="Pfam" id="PF13683"/>
    </source>
</evidence>
<dbReference type="InterPro" id="IPR001584">
    <property type="entry name" value="Integrase_cat-core"/>
</dbReference>
<sequence length="141" mass="15056">MESFNGRLRDECLNEHVFALLTEAHRLIEAWQDDDSRVRPHGNLGGRTPEEFAGCSARAKDRAKAAALLGDSAPSARSTKAPTRGRRRTDPSHPRQEGGEHVTAPGELWLEISGNLASLLRVSGAGRAKAPAAVAVGALEV</sequence>
<feature type="compositionally biased region" description="Basic and acidic residues" evidence="1">
    <location>
        <begin position="88"/>
        <end position="100"/>
    </location>
</feature>
<dbReference type="GO" id="GO:0015074">
    <property type="term" value="P:DNA integration"/>
    <property type="evidence" value="ECO:0007669"/>
    <property type="project" value="InterPro"/>
</dbReference>
<evidence type="ECO:0000256" key="1">
    <source>
        <dbReference type="SAM" id="MobiDB-lite"/>
    </source>
</evidence>
<reference evidence="3 4" key="1">
    <citation type="submission" date="2020-03" db="EMBL/GenBank/DDBJ databases">
        <title>Roseomonas stagni sp. nov., isolated from pond water in Japan.</title>
        <authorList>
            <person name="Furuhata K."/>
            <person name="Miyamoto H."/>
            <person name="Goto K."/>
        </authorList>
    </citation>
    <scope>NUCLEOTIDE SEQUENCE [LARGE SCALE GENOMIC DNA]</scope>
    <source>
        <strain evidence="3 4">PeD5</strain>
    </source>
</reference>
<name>A0A6M1LVY6_9PROT</name>
<proteinExistence type="predicted"/>
<dbReference type="SUPFAM" id="SSF53098">
    <property type="entry name" value="Ribonuclease H-like"/>
    <property type="match status" value="1"/>
</dbReference>
<dbReference type="AlphaFoldDB" id="A0A6M1LVY6"/>
<dbReference type="InterPro" id="IPR012337">
    <property type="entry name" value="RNaseH-like_sf"/>
</dbReference>
<dbReference type="PANTHER" id="PTHR47515">
    <property type="entry name" value="LOW CALCIUM RESPONSE LOCUS PROTEIN T"/>
    <property type="match status" value="1"/>
</dbReference>
<dbReference type="Pfam" id="PF13683">
    <property type="entry name" value="rve_3"/>
    <property type="match status" value="1"/>
</dbReference>
<protein>
    <submittedName>
        <fullName evidence="3">Transposase</fullName>
    </submittedName>
</protein>
<feature type="region of interest" description="Disordered" evidence="1">
    <location>
        <begin position="32"/>
        <end position="106"/>
    </location>
</feature>
<dbReference type="PANTHER" id="PTHR47515:SF1">
    <property type="entry name" value="BLR2054 PROTEIN"/>
    <property type="match status" value="1"/>
</dbReference>
<feature type="non-terminal residue" evidence="3">
    <location>
        <position position="141"/>
    </location>
</feature>
<evidence type="ECO:0000313" key="3">
    <source>
        <dbReference type="EMBL" id="NGM24142.1"/>
    </source>
</evidence>
<organism evidence="3 4">
    <name type="scientific">Falsiroseomonas algicola</name>
    <dbReference type="NCBI Taxonomy" id="2716930"/>
    <lineage>
        <taxon>Bacteria</taxon>
        <taxon>Pseudomonadati</taxon>
        <taxon>Pseudomonadota</taxon>
        <taxon>Alphaproteobacteria</taxon>
        <taxon>Acetobacterales</taxon>
        <taxon>Roseomonadaceae</taxon>
        <taxon>Falsiroseomonas</taxon>
    </lineage>
</organism>
<evidence type="ECO:0000313" key="4">
    <source>
        <dbReference type="Proteomes" id="UP000475385"/>
    </source>
</evidence>